<evidence type="ECO:0000256" key="5">
    <source>
        <dbReference type="SAM" id="MobiDB-lite"/>
    </source>
</evidence>
<dbReference type="Pfam" id="PF15901">
    <property type="entry name" value="Sortilin_C"/>
    <property type="match status" value="1"/>
</dbReference>
<keyword evidence="10" id="KW-1185">Reference proteome</keyword>
<dbReference type="InterPro" id="IPR015943">
    <property type="entry name" value="WD40/YVTN_repeat-like_dom_sf"/>
</dbReference>
<sequence>MGAMWRALLLAALLRPAATSNVTVHEYPLDSPVADIQWSGKEKTTVFVRTNKNSIYRSADEGRTWDKQNWKMEGSQSEEDGKSGVLSMHVSAGDTNKVFFRGASKQHWISTDEGAKYQPLPEAFSIKEVKMHPTEPGWMLASHLSDGCKKAERSDCQMEVHLTTDMGKSWKRISSYVAQFEWGASVEGVFKPGMHRETIFTVAYAQTSGNQPFGVWSAKANFMRSDDLWKTSYTLLPRGNRFLFLDKFLFVAVVNKMHENQVNLYVSSDGGKVFKRARLPFQLTEHSYTILDTSEGSVFLHVNHGDYNTGYGNIYLSDAEGLRFSLSLRNNKRDAQGRCDFEKLQGIEGIYIANEQKNADADSKTKPQLRTRITFDKGGKWQFLKPPIATNTGKDFSCRADEDPGCSLHLHGVTDNWGPFYSSKNAIGLVMATGNVGHYLSEKEDEVHTFFSRDAGLSWQMVREGSHIYEYGDHGAIIVIADDRKASKSVFYSWDEAMTWNELHFSNEAAEIENIVIEPQATSQVFLMYGSRGDAGVLFQIDFSQLHEPQCKGVENAGDPGSDYELWSPYDGRQTGGKCLLGHQVRYTRRRRASQCYNGEVYERVEFRKNCPCAEEDYECDFGYERSSDAGSCVAIMSMSRSPPKECHGSYTLSNGYRLVAGDTCDPKSGVDHMPTVFRCPGFFSGSAEVSTSGWTILLVLLALLSVLGYVTLKNRGANLTLHDVLELIPREMPSFTWPPWGSSKGRYGRLPDTALDDEMDLGDEEEAEELHDGDMYAYENPNRPLGTLPVRTPESSAPKLPGPDSHAAKEGNLLGDLDDTPYKKGS</sequence>
<keyword evidence="2" id="KW-0677">Repeat</keyword>
<dbReference type="InterPro" id="IPR031777">
    <property type="entry name" value="Sortilin_C"/>
</dbReference>
<reference evidence="9 10" key="1">
    <citation type="journal article" date="2024" name="Science">
        <title>Giant polyketide synthase enzymes in the biosynthesis of giant marine polyether toxins.</title>
        <authorList>
            <person name="Fallon T.R."/>
            <person name="Shende V.V."/>
            <person name="Wierzbicki I.H."/>
            <person name="Pendleton A.L."/>
            <person name="Watervoot N.F."/>
            <person name="Auber R.P."/>
            <person name="Gonzalez D.J."/>
            <person name="Wisecaver J.H."/>
            <person name="Moore B.S."/>
        </authorList>
    </citation>
    <scope>NUCLEOTIDE SEQUENCE [LARGE SCALE GENOMIC DNA]</scope>
    <source>
        <strain evidence="9 10">12B1</strain>
    </source>
</reference>
<dbReference type="GO" id="GO:0005794">
    <property type="term" value="C:Golgi apparatus"/>
    <property type="evidence" value="ECO:0007669"/>
    <property type="project" value="TreeGrafter"/>
</dbReference>
<dbReference type="GO" id="GO:0016020">
    <property type="term" value="C:membrane"/>
    <property type="evidence" value="ECO:0007669"/>
    <property type="project" value="UniProtKB-SubCell"/>
</dbReference>
<feature type="transmembrane region" description="Helical" evidence="6">
    <location>
        <begin position="694"/>
        <end position="713"/>
    </location>
</feature>
<evidence type="ECO:0000256" key="6">
    <source>
        <dbReference type="SAM" id="Phobius"/>
    </source>
</evidence>
<keyword evidence="6" id="KW-0812">Transmembrane</keyword>
<feature type="region of interest" description="Disordered" evidence="5">
    <location>
        <begin position="766"/>
        <end position="827"/>
    </location>
</feature>
<dbReference type="InterPro" id="IPR050310">
    <property type="entry name" value="VPS10-sortilin"/>
</dbReference>
<organism evidence="9 10">
    <name type="scientific">Prymnesium parvum</name>
    <name type="common">Toxic golden alga</name>
    <dbReference type="NCBI Taxonomy" id="97485"/>
    <lineage>
        <taxon>Eukaryota</taxon>
        <taxon>Haptista</taxon>
        <taxon>Haptophyta</taxon>
        <taxon>Prymnesiophyceae</taxon>
        <taxon>Prymnesiales</taxon>
        <taxon>Prymnesiaceae</taxon>
        <taxon>Prymnesium</taxon>
    </lineage>
</organism>
<feature type="chain" id="PRO_5044189133" description="VPS10 domain-containing protein" evidence="7">
    <location>
        <begin position="20"/>
        <end position="827"/>
    </location>
</feature>
<protein>
    <recommendedName>
        <fullName evidence="8">VPS10 domain-containing protein</fullName>
    </recommendedName>
</protein>
<dbReference type="EMBL" id="JBGBPQ010000002">
    <property type="protein sequence ID" value="KAL1527782.1"/>
    <property type="molecule type" value="Genomic_DNA"/>
</dbReference>
<dbReference type="Gene3D" id="2.130.10.10">
    <property type="entry name" value="YVTN repeat-like/Quinoprotein amine dehydrogenase"/>
    <property type="match status" value="1"/>
</dbReference>
<evidence type="ECO:0000313" key="9">
    <source>
        <dbReference type="EMBL" id="KAL1527782.1"/>
    </source>
</evidence>
<keyword evidence="6" id="KW-1133">Transmembrane helix</keyword>
<dbReference type="InterPro" id="IPR031778">
    <property type="entry name" value="Sortilin_N"/>
</dbReference>
<dbReference type="PANTHER" id="PTHR12106:SF27">
    <property type="entry name" value="SORTILIN-RELATED RECEPTOR"/>
    <property type="match status" value="1"/>
</dbReference>
<keyword evidence="3 6" id="KW-0472">Membrane</keyword>
<comment type="subcellular location">
    <subcellularLocation>
        <location evidence="1">Membrane</location>
    </subcellularLocation>
</comment>
<dbReference type="PANTHER" id="PTHR12106">
    <property type="entry name" value="SORTILIN RELATED"/>
    <property type="match status" value="1"/>
</dbReference>
<dbReference type="Gene3D" id="2.10.70.80">
    <property type="match status" value="1"/>
</dbReference>
<evidence type="ECO:0000256" key="2">
    <source>
        <dbReference type="ARBA" id="ARBA00022737"/>
    </source>
</evidence>
<name>A0AB34K329_PRYPA</name>
<dbReference type="Pfam" id="PF15902">
    <property type="entry name" value="Sortilin-Vps10"/>
    <property type="match status" value="1"/>
</dbReference>
<dbReference type="Gene3D" id="3.30.60.270">
    <property type="match status" value="1"/>
</dbReference>
<dbReference type="AlphaFoldDB" id="A0AB34K329"/>
<feature type="domain" description="VPS10" evidence="8">
    <location>
        <begin position="44"/>
        <end position="685"/>
    </location>
</feature>
<keyword evidence="7" id="KW-0732">Signal</keyword>
<dbReference type="SMART" id="SM00602">
    <property type="entry name" value="VPS10"/>
    <property type="match status" value="1"/>
</dbReference>
<dbReference type="Proteomes" id="UP001515480">
    <property type="component" value="Unassembled WGS sequence"/>
</dbReference>
<keyword evidence="4" id="KW-0325">Glycoprotein</keyword>
<proteinExistence type="predicted"/>
<evidence type="ECO:0000256" key="1">
    <source>
        <dbReference type="ARBA" id="ARBA00004370"/>
    </source>
</evidence>
<evidence type="ECO:0000256" key="4">
    <source>
        <dbReference type="ARBA" id="ARBA00023180"/>
    </source>
</evidence>
<accession>A0AB34K329</accession>
<evidence type="ECO:0000256" key="3">
    <source>
        <dbReference type="ARBA" id="ARBA00023136"/>
    </source>
</evidence>
<evidence type="ECO:0000259" key="8">
    <source>
        <dbReference type="SMART" id="SM00602"/>
    </source>
</evidence>
<evidence type="ECO:0000313" key="10">
    <source>
        <dbReference type="Proteomes" id="UP001515480"/>
    </source>
</evidence>
<evidence type="ECO:0000256" key="7">
    <source>
        <dbReference type="SAM" id="SignalP"/>
    </source>
</evidence>
<dbReference type="GO" id="GO:0006892">
    <property type="term" value="P:post-Golgi vesicle-mediated transport"/>
    <property type="evidence" value="ECO:0007669"/>
    <property type="project" value="TreeGrafter"/>
</dbReference>
<feature type="signal peptide" evidence="7">
    <location>
        <begin position="1"/>
        <end position="19"/>
    </location>
</feature>
<dbReference type="SUPFAM" id="SSF110296">
    <property type="entry name" value="Oligoxyloglucan reducing end-specific cellobiohydrolase"/>
    <property type="match status" value="1"/>
</dbReference>
<dbReference type="InterPro" id="IPR006581">
    <property type="entry name" value="VPS10"/>
</dbReference>
<gene>
    <name evidence="9" type="ORF">AB1Y20_009167</name>
</gene>
<comment type="caution">
    <text evidence="9">The sequence shown here is derived from an EMBL/GenBank/DDBJ whole genome shotgun (WGS) entry which is preliminary data.</text>
</comment>